<reference evidence="1 2" key="1">
    <citation type="journal article" date="2016" name="Nat. Commun.">
        <title>Thousands of microbial genomes shed light on interconnected biogeochemical processes in an aquifer system.</title>
        <authorList>
            <person name="Anantharaman K."/>
            <person name="Brown C.T."/>
            <person name="Hug L.A."/>
            <person name="Sharon I."/>
            <person name="Castelle C.J."/>
            <person name="Probst A.J."/>
            <person name="Thomas B.C."/>
            <person name="Singh A."/>
            <person name="Wilkins M.J."/>
            <person name="Karaoz U."/>
            <person name="Brodie E.L."/>
            <person name="Williams K.H."/>
            <person name="Hubbard S.S."/>
            <person name="Banfield J.F."/>
        </authorList>
    </citation>
    <scope>NUCLEOTIDE SEQUENCE [LARGE SCALE GENOMIC DNA]</scope>
</reference>
<evidence type="ECO:0000313" key="2">
    <source>
        <dbReference type="Proteomes" id="UP000178425"/>
    </source>
</evidence>
<dbReference type="PANTHER" id="PTHR21485">
    <property type="entry name" value="HAD SUPERFAMILY MEMBERS CMAS AND KDSC"/>
    <property type="match status" value="1"/>
</dbReference>
<dbReference type="CDD" id="cd02513">
    <property type="entry name" value="CMP-NeuAc_Synthase"/>
    <property type="match status" value="1"/>
</dbReference>
<dbReference type="EMBL" id="MFHI01000009">
    <property type="protein sequence ID" value="OGF79163.1"/>
    <property type="molecule type" value="Genomic_DNA"/>
</dbReference>
<dbReference type="GO" id="GO:0008781">
    <property type="term" value="F:N-acylneuraminate cytidylyltransferase activity"/>
    <property type="evidence" value="ECO:0007669"/>
    <property type="project" value="TreeGrafter"/>
</dbReference>
<dbReference type="Pfam" id="PF02348">
    <property type="entry name" value="CTP_transf_3"/>
    <property type="match status" value="1"/>
</dbReference>
<comment type="caution">
    <text evidence="1">The sequence shown here is derived from an EMBL/GenBank/DDBJ whole genome shotgun (WGS) entry which is preliminary data.</text>
</comment>
<evidence type="ECO:0000313" key="1">
    <source>
        <dbReference type="EMBL" id="OGF79163.1"/>
    </source>
</evidence>
<evidence type="ECO:0008006" key="3">
    <source>
        <dbReference type="Google" id="ProtNLM"/>
    </source>
</evidence>
<sequence length="233" mass="26356">MKILGVITARGGSKGIPGKNIKSFLGKPLIAHTIEMALASGVFDRLILSTDDQKIADVAKGFRCEVPFLRPAELAADNTPHIPVMQHAVSWLREKEGYEPDYVMILQPTSPLRQAFHIKEAVEMLAEEGADSLASVSLVPKHFHPDWQFVKDDRQRIKIFTGTPLKNIVRRRQNLSDTFYKNGAIFLFKPGLLFEKEPSLYGNDTLAYQMDEKYSINIDTPDEWRIAEEMAKK</sequence>
<dbReference type="Gene3D" id="3.90.550.10">
    <property type="entry name" value="Spore Coat Polysaccharide Biosynthesis Protein SpsA, Chain A"/>
    <property type="match status" value="1"/>
</dbReference>
<dbReference type="InterPro" id="IPR050793">
    <property type="entry name" value="CMP-NeuNAc_synthase"/>
</dbReference>
<dbReference type="InterPro" id="IPR029044">
    <property type="entry name" value="Nucleotide-diphossugar_trans"/>
</dbReference>
<accession>A0A1F5WU63</accession>
<organism evidence="1 2">
    <name type="scientific">Candidatus Giovannonibacteria bacterium RIFCSPHIGHO2_02_43_13</name>
    <dbReference type="NCBI Taxonomy" id="1798330"/>
    <lineage>
        <taxon>Bacteria</taxon>
        <taxon>Candidatus Giovannoniibacteriota</taxon>
    </lineage>
</organism>
<proteinExistence type="predicted"/>
<dbReference type="PANTHER" id="PTHR21485:SF6">
    <property type="entry name" value="N-ACYLNEURAMINATE CYTIDYLYLTRANSFERASE-RELATED"/>
    <property type="match status" value="1"/>
</dbReference>
<protein>
    <recommendedName>
        <fullName evidence="3">Acylneuraminate cytidylyltransferase</fullName>
    </recommendedName>
</protein>
<dbReference type="Proteomes" id="UP000178425">
    <property type="component" value="Unassembled WGS sequence"/>
</dbReference>
<name>A0A1F5WU63_9BACT</name>
<dbReference type="InterPro" id="IPR003329">
    <property type="entry name" value="Cytidylyl_trans"/>
</dbReference>
<dbReference type="AlphaFoldDB" id="A0A1F5WU63"/>
<gene>
    <name evidence="1" type="ORF">A2W54_00705</name>
</gene>
<dbReference type="SUPFAM" id="SSF53448">
    <property type="entry name" value="Nucleotide-diphospho-sugar transferases"/>
    <property type="match status" value="1"/>
</dbReference>